<evidence type="ECO:0000259" key="8">
    <source>
        <dbReference type="SMART" id="SM00881"/>
    </source>
</evidence>
<dbReference type="PANTHER" id="PTHR35786:SF1">
    <property type="entry name" value="REDOX-SENSING TRANSCRIPTIONAL REPRESSOR REX 1"/>
    <property type="match status" value="1"/>
</dbReference>
<feature type="domain" description="CoA-binding" evidence="8">
    <location>
        <begin position="87"/>
        <end position="188"/>
    </location>
</feature>
<dbReference type="PATRIC" id="fig|1121448.10.peg.1499"/>
<dbReference type="GO" id="GO:0005737">
    <property type="term" value="C:cytoplasm"/>
    <property type="evidence" value="ECO:0007669"/>
    <property type="project" value="UniProtKB-SubCell"/>
</dbReference>
<dbReference type="NCBIfam" id="NF003994">
    <property type="entry name" value="PRK05472.2-3"/>
    <property type="match status" value="1"/>
</dbReference>
<dbReference type="Pfam" id="PF06971">
    <property type="entry name" value="Put_DNA-bind_N"/>
    <property type="match status" value="1"/>
</dbReference>
<dbReference type="STRING" id="1121448.DGI_1503"/>
<dbReference type="InterPro" id="IPR036390">
    <property type="entry name" value="WH_DNA-bd_sf"/>
</dbReference>
<evidence type="ECO:0000256" key="2">
    <source>
        <dbReference type="ARBA" id="ARBA00022491"/>
    </source>
</evidence>
<evidence type="ECO:0000256" key="4">
    <source>
        <dbReference type="ARBA" id="ARBA00023027"/>
    </source>
</evidence>
<dbReference type="InterPro" id="IPR009718">
    <property type="entry name" value="Rex_DNA-bd_C_dom"/>
</dbReference>
<dbReference type="EMBL" id="CP006585">
    <property type="protein sequence ID" value="AGW13345.1"/>
    <property type="molecule type" value="Genomic_DNA"/>
</dbReference>
<keyword evidence="2 7" id="KW-0678">Repressor</keyword>
<dbReference type="NCBIfam" id="NF003996">
    <property type="entry name" value="PRK05472.2-5"/>
    <property type="match status" value="1"/>
</dbReference>
<dbReference type="SUPFAM" id="SSF46785">
    <property type="entry name" value="Winged helix' DNA-binding domain"/>
    <property type="match status" value="1"/>
</dbReference>
<dbReference type="NCBIfam" id="NF003993">
    <property type="entry name" value="PRK05472.2-2"/>
    <property type="match status" value="1"/>
</dbReference>
<dbReference type="HAMAP" id="MF_01131">
    <property type="entry name" value="Rex"/>
    <property type="match status" value="1"/>
</dbReference>
<dbReference type="NCBIfam" id="NF003995">
    <property type="entry name" value="PRK05472.2-4"/>
    <property type="match status" value="1"/>
</dbReference>
<keyword evidence="6 7" id="KW-0804">Transcription</keyword>
<evidence type="ECO:0000256" key="5">
    <source>
        <dbReference type="ARBA" id="ARBA00023125"/>
    </source>
</evidence>
<protein>
    <recommendedName>
        <fullName evidence="7">Redox-sensing transcriptional repressor Rex</fullName>
    </recommendedName>
</protein>
<evidence type="ECO:0000256" key="7">
    <source>
        <dbReference type="HAMAP-Rule" id="MF_01131"/>
    </source>
</evidence>
<name>T2G9S4_MEGG1</name>
<dbReference type="GO" id="GO:0003700">
    <property type="term" value="F:DNA-binding transcription factor activity"/>
    <property type="evidence" value="ECO:0007669"/>
    <property type="project" value="UniProtKB-UniRule"/>
</dbReference>
<comment type="subunit">
    <text evidence="7">Homodimer.</text>
</comment>
<dbReference type="GO" id="GO:0051775">
    <property type="term" value="P:response to redox state"/>
    <property type="evidence" value="ECO:0007669"/>
    <property type="project" value="InterPro"/>
</dbReference>
<dbReference type="GO" id="GO:0045892">
    <property type="term" value="P:negative regulation of DNA-templated transcription"/>
    <property type="evidence" value="ECO:0007669"/>
    <property type="project" value="InterPro"/>
</dbReference>
<evidence type="ECO:0000256" key="3">
    <source>
        <dbReference type="ARBA" id="ARBA00023015"/>
    </source>
</evidence>
<dbReference type="InterPro" id="IPR036291">
    <property type="entry name" value="NAD(P)-bd_dom_sf"/>
</dbReference>
<accession>T2G9S4</accession>
<evidence type="ECO:0000256" key="6">
    <source>
        <dbReference type="ARBA" id="ARBA00023163"/>
    </source>
</evidence>
<reference evidence="10" key="2">
    <citation type="submission" date="2013-07" db="EMBL/GenBank/DDBJ databases">
        <authorList>
            <person name="Morais-Silva F.O."/>
            <person name="Rezende A.M."/>
            <person name="Pimentel C."/>
            <person name="Resende D.M."/>
            <person name="Santos C.I."/>
            <person name="Clemente C."/>
            <person name="de Oliveira L.M."/>
            <person name="da Silva S.M."/>
            <person name="Costa D.A."/>
            <person name="Varela-Raposo A."/>
            <person name="Horacio E.C.A."/>
            <person name="Matos M."/>
            <person name="Flores O."/>
            <person name="Ruiz J.C."/>
            <person name="Rodrigues-Pousada C."/>
        </authorList>
    </citation>
    <scope>NUCLEOTIDE SEQUENCE [LARGE SCALE GENOMIC DNA]</scope>
    <source>
        <strain evidence="10">ATCC 19364 / DSM 1382 / NCIMB 9332 / VKM B-1759</strain>
    </source>
</reference>
<reference evidence="9 10" key="1">
    <citation type="journal article" date="2013" name="J. Bacteriol.">
        <title>Roles of HynAB and Ech, the only two hydrogenases found in the model sulfate reducer Desulfovibrio gigas.</title>
        <authorList>
            <person name="Morais-Silva F.O."/>
            <person name="Santos C.I."/>
            <person name="Rodrigues R."/>
            <person name="Pereira I.A."/>
            <person name="Rodrigues-Pousada C."/>
        </authorList>
    </citation>
    <scope>NUCLEOTIDE SEQUENCE [LARGE SCALE GENOMIC DNA]</scope>
    <source>
        <strain evidence="10">ATCC 19364 / DSM 1382 / NCIMB 9332 / VKM B-1759</strain>
    </source>
</reference>
<dbReference type="AlphaFoldDB" id="T2G9S4"/>
<dbReference type="InterPro" id="IPR036388">
    <property type="entry name" value="WH-like_DNA-bd_sf"/>
</dbReference>
<dbReference type="Gene3D" id="3.40.50.720">
    <property type="entry name" value="NAD(P)-binding Rossmann-like Domain"/>
    <property type="match status" value="1"/>
</dbReference>
<dbReference type="SMART" id="SM00881">
    <property type="entry name" value="CoA_binding"/>
    <property type="match status" value="1"/>
</dbReference>
<dbReference type="InterPro" id="IPR022876">
    <property type="entry name" value="Tscrpt_rep_Rex"/>
</dbReference>
<organism evidence="9 10">
    <name type="scientific">Megalodesulfovibrio gigas (strain ATCC 19364 / DSM 1382 / NCIMB 9332 / VKM B-1759)</name>
    <name type="common">Desulfovibrio gigas</name>
    <dbReference type="NCBI Taxonomy" id="1121448"/>
    <lineage>
        <taxon>Bacteria</taxon>
        <taxon>Pseudomonadati</taxon>
        <taxon>Thermodesulfobacteriota</taxon>
        <taxon>Desulfovibrionia</taxon>
        <taxon>Desulfovibrionales</taxon>
        <taxon>Desulfovibrionaceae</taxon>
        <taxon>Megalodesulfovibrio</taxon>
    </lineage>
</organism>
<proteinExistence type="inferred from homology"/>
<dbReference type="SUPFAM" id="SSF51735">
    <property type="entry name" value="NAD(P)-binding Rossmann-fold domains"/>
    <property type="match status" value="1"/>
</dbReference>
<sequence length="219" mass="24421">MPNPRLFSLKSDSIPRATIQRLALYVQVLEDLQREGADVISSESLAKACDVNPSQIRKDLAYFGKFGVRGVGYYIQDLIASLKRCLGIDHTWKTVLVGVGNLGRALLNHKEFKLRGFEVIGAFDCDPFKIGEEVSGLEVMCTKRLMEKSHELGVEIGIITTPPERAQRAANHLVEAGIKGILNFAPARITVPEHVVLEYVDFFHHLYSVAFNITLSQQK</sequence>
<feature type="DNA-binding region" description="H-T-H motif" evidence="7">
    <location>
        <begin position="24"/>
        <end position="63"/>
    </location>
</feature>
<keyword evidence="5 7" id="KW-0238">DNA-binding</keyword>
<comment type="subcellular location">
    <subcellularLocation>
        <location evidence="7">Cytoplasm</location>
    </subcellularLocation>
</comment>
<dbReference type="RefSeq" id="WP_021760159.1">
    <property type="nucleotide sequence ID" value="NC_022444.1"/>
</dbReference>
<comment type="similarity">
    <text evidence="7">Belongs to the transcriptional regulatory Rex family.</text>
</comment>
<keyword evidence="4 7" id="KW-0520">NAD</keyword>
<dbReference type="Gene3D" id="1.10.10.10">
    <property type="entry name" value="Winged helix-like DNA-binding domain superfamily/Winged helix DNA-binding domain"/>
    <property type="match status" value="1"/>
</dbReference>
<dbReference type="HOGENOM" id="CLU_061534_1_0_7"/>
<dbReference type="eggNOG" id="COG2344">
    <property type="taxonomic scope" value="Bacteria"/>
</dbReference>
<evidence type="ECO:0000313" key="10">
    <source>
        <dbReference type="Proteomes" id="UP000016587"/>
    </source>
</evidence>
<dbReference type="InterPro" id="IPR003781">
    <property type="entry name" value="CoA-bd"/>
</dbReference>
<dbReference type="InterPro" id="IPR058236">
    <property type="entry name" value="Rex_actinobacterial-type"/>
</dbReference>
<dbReference type="KEGG" id="dgg:DGI_1503"/>
<dbReference type="NCBIfam" id="NF003989">
    <property type="entry name" value="PRK05472.1-3"/>
    <property type="match status" value="1"/>
</dbReference>
<evidence type="ECO:0000256" key="1">
    <source>
        <dbReference type="ARBA" id="ARBA00022490"/>
    </source>
</evidence>
<dbReference type="PANTHER" id="PTHR35786">
    <property type="entry name" value="REDOX-SENSING TRANSCRIPTIONAL REPRESSOR REX"/>
    <property type="match status" value="1"/>
</dbReference>
<keyword evidence="10" id="KW-1185">Reference proteome</keyword>
<dbReference type="GO" id="GO:0003677">
    <property type="term" value="F:DNA binding"/>
    <property type="evidence" value="ECO:0007669"/>
    <property type="project" value="UniProtKB-UniRule"/>
</dbReference>
<feature type="binding site" evidence="7">
    <location>
        <begin position="98"/>
        <end position="103"/>
    </location>
    <ligand>
        <name>NAD(+)</name>
        <dbReference type="ChEBI" id="CHEBI:57540"/>
    </ligand>
</feature>
<evidence type="ECO:0000313" key="9">
    <source>
        <dbReference type="EMBL" id="AGW13345.1"/>
    </source>
</evidence>
<dbReference type="Pfam" id="PF02629">
    <property type="entry name" value="CoA_binding"/>
    <property type="match status" value="1"/>
</dbReference>
<comment type="function">
    <text evidence="7">Modulates transcription in response to changes in cellular NADH/NAD(+) redox state.</text>
</comment>
<dbReference type="Proteomes" id="UP000016587">
    <property type="component" value="Chromosome"/>
</dbReference>
<keyword evidence="3 7" id="KW-0805">Transcription regulation</keyword>
<keyword evidence="1 7" id="KW-0963">Cytoplasm</keyword>
<gene>
    <name evidence="7" type="primary">rex</name>
    <name evidence="9" type="ORF">DGI_1503</name>
</gene>
<dbReference type="NCBIfam" id="NF003992">
    <property type="entry name" value="PRK05472.2-1"/>
    <property type="match status" value="1"/>
</dbReference>